<feature type="compositionally biased region" description="Polar residues" evidence="1">
    <location>
        <begin position="111"/>
        <end position="120"/>
    </location>
</feature>
<evidence type="ECO:0000256" key="1">
    <source>
        <dbReference type="SAM" id="MobiDB-lite"/>
    </source>
</evidence>
<protein>
    <submittedName>
        <fullName evidence="2">Uncharacterized protein</fullName>
    </submittedName>
</protein>
<dbReference type="AlphaFoldDB" id="A0A9P5JWB1"/>
<feature type="region of interest" description="Disordered" evidence="1">
    <location>
        <begin position="100"/>
        <end position="120"/>
    </location>
</feature>
<sequence length="175" mass="18650">MSMPAPQPVSCRILHRANLFDNGALPIAARKATVGCQATHGLRGEAPAAPMSAIVGTDTVNSVKLKVSVPTKRFPGYWSMTGFSGGCLRGATRGRAELHAVESPHERGHPPTTSQTSEELNALQGSSRYHAQRLALERVHLRPVREGIHDRGKSATLARTCSPIRNGAARATSIT</sequence>
<gene>
    <name evidence="2" type="ORF">DFH94DRAFT_358081</name>
</gene>
<organism evidence="2 3">
    <name type="scientific">Russula ochroleuca</name>
    <dbReference type="NCBI Taxonomy" id="152965"/>
    <lineage>
        <taxon>Eukaryota</taxon>
        <taxon>Fungi</taxon>
        <taxon>Dikarya</taxon>
        <taxon>Basidiomycota</taxon>
        <taxon>Agaricomycotina</taxon>
        <taxon>Agaricomycetes</taxon>
        <taxon>Russulales</taxon>
        <taxon>Russulaceae</taxon>
        <taxon>Russula</taxon>
    </lineage>
</organism>
<accession>A0A9P5JWB1</accession>
<keyword evidence="3" id="KW-1185">Reference proteome</keyword>
<name>A0A9P5JWB1_9AGAM</name>
<dbReference type="Proteomes" id="UP000759537">
    <property type="component" value="Unassembled WGS sequence"/>
</dbReference>
<feature type="compositionally biased region" description="Basic and acidic residues" evidence="1">
    <location>
        <begin position="100"/>
        <end position="109"/>
    </location>
</feature>
<evidence type="ECO:0000313" key="3">
    <source>
        <dbReference type="Proteomes" id="UP000759537"/>
    </source>
</evidence>
<comment type="caution">
    <text evidence="2">The sequence shown here is derived from an EMBL/GenBank/DDBJ whole genome shotgun (WGS) entry which is preliminary data.</text>
</comment>
<proteinExistence type="predicted"/>
<evidence type="ECO:0000313" key="2">
    <source>
        <dbReference type="EMBL" id="KAF8465196.1"/>
    </source>
</evidence>
<reference evidence="2" key="1">
    <citation type="submission" date="2019-10" db="EMBL/GenBank/DDBJ databases">
        <authorList>
            <consortium name="DOE Joint Genome Institute"/>
            <person name="Kuo A."/>
            <person name="Miyauchi S."/>
            <person name="Kiss E."/>
            <person name="Drula E."/>
            <person name="Kohler A."/>
            <person name="Sanchez-Garcia M."/>
            <person name="Andreopoulos B."/>
            <person name="Barry K.W."/>
            <person name="Bonito G."/>
            <person name="Buee M."/>
            <person name="Carver A."/>
            <person name="Chen C."/>
            <person name="Cichocki N."/>
            <person name="Clum A."/>
            <person name="Culley D."/>
            <person name="Crous P.W."/>
            <person name="Fauchery L."/>
            <person name="Girlanda M."/>
            <person name="Hayes R."/>
            <person name="Keri Z."/>
            <person name="LaButti K."/>
            <person name="Lipzen A."/>
            <person name="Lombard V."/>
            <person name="Magnuson J."/>
            <person name="Maillard F."/>
            <person name="Morin E."/>
            <person name="Murat C."/>
            <person name="Nolan M."/>
            <person name="Ohm R."/>
            <person name="Pangilinan J."/>
            <person name="Pereira M."/>
            <person name="Perotto S."/>
            <person name="Peter M."/>
            <person name="Riley R."/>
            <person name="Sitrit Y."/>
            <person name="Stielow B."/>
            <person name="Szollosi G."/>
            <person name="Zifcakova L."/>
            <person name="Stursova M."/>
            <person name="Spatafora J.W."/>
            <person name="Tedersoo L."/>
            <person name="Vaario L.-M."/>
            <person name="Yamada A."/>
            <person name="Yan M."/>
            <person name="Wang P."/>
            <person name="Xu J."/>
            <person name="Bruns T."/>
            <person name="Baldrian P."/>
            <person name="Vilgalys R."/>
            <person name="Henrissat B."/>
            <person name="Grigoriev I.V."/>
            <person name="Hibbett D."/>
            <person name="Nagy L.G."/>
            <person name="Martin F.M."/>
        </authorList>
    </citation>
    <scope>NUCLEOTIDE SEQUENCE</scope>
    <source>
        <strain evidence="2">Prilba</strain>
    </source>
</reference>
<reference evidence="2" key="2">
    <citation type="journal article" date="2020" name="Nat. Commun.">
        <title>Large-scale genome sequencing of mycorrhizal fungi provides insights into the early evolution of symbiotic traits.</title>
        <authorList>
            <person name="Miyauchi S."/>
            <person name="Kiss E."/>
            <person name="Kuo A."/>
            <person name="Drula E."/>
            <person name="Kohler A."/>
            <person name="Sanchez-Garcia M."/>
            <person name="Morin E."/>
            <person name="Andreopoulos B."/>
            <person name="Barry K.W."/>
            <person name="Bonito G."/>
            <person name="Buee M."/>
            <person name="Carver A."/>
            <person name="Chen C."/>
            <person name="Cichocki N."/>
            <person name="Clum A."/>
            <person name="Culley D."/>
            <person name="Crous P.W."/>
            <person name="Fauchery L."/>
            <person name="Girlanda M."/>
            <person name="Hayes R.D."/>
            <person name="Keri Z."/>
            <person name="LaButti K."/>
            <person name="Lipzen A."/>
            <person name="Lombard V."/>
            <person name="Magnuson J."/>
            <person name="Maillard F."/>
            <person name="Murat C."/>
            <person name="Nolan M."/>
            <person name="Ohm R.A."/>
            <person name="Pangilinan J."/>
            <person name="Pereira M.F."/>
            <person name="Perotto S."/>
            <person name="Peter M."/>
            <person name="Pfister S."/>
            <person name="Riley R."/>
            <person name="Sitrit Y."/>
            <person name="Stielow J.B."/>
            <person name="Szollosi G."/>
            <person name="Zifcakova L."/>
            <person name="Stursova M."/>
            <person name="Spatafora J.W."/>
            <person name="Tedersoo L."/>
            <person name="Vaario L.M."/>
            <person name="Yamada A."/>
            <person name="Yan M."/>
            <person name="Wang P."/>
            <person name="Xu J."/>
            <person name="Bruns T."/>
            <person name="Baldrian P."/>
            <person name="Vilgalys R."/>
            <person name="Dunand C."/>
            <person name="Henrissat B."/>
            <person name="Grigoriev I.V."/>
            <person name="Hibbett D."/>
            <person name="Nagy L.G."/>
            <person name="Martin F.M."/>
        </authorList>
    </citation>
    <scope>NUCLEOTIDE SEQUENCE</scope>
    <source>
        <strain evidence="2">Prilba</strain>
    </source>
</reference>
<dbReference type="EMBL" id="WHVB01000048">
    <property type="protein sequence ID" value="KAF8465196.1"/>
    <property type="molecule type" value="Genomic_DNA"/>
</dbReference>